<gene>
    <name evidence="7" type="ORF">ACFPPD_26205</name>
</gene>
<dbReference type="PANTHER" id="PTHR30250">
    <property type="entry name" value="PST FAMILY PREDICTED COLANIC ACID TRANSPORTER"/>
    <property type="match status" value="1"/>
</dbReference>
<feature type="transmembrane region" description="Helical" evidence="6">
    <location>
        <begin position="151"/>
        <end position="171"/>
    </location>
</feature>
<evidence type="ECO:0000313" key="7">
    <source>
        <dbReference type="EMBL" id="MFC5472181.1"/>
    </source>
</evidence>
<dbReference type="RefSeq" id="WP_209749066.1">
    <property type="nucleotide sequence ID" value="NZ_JBHSMH010000118.1"/>
</dbReference>
<feature type="transmembrane region" description="Helical" evidence="6">
    <location>
        <begin position="117"/>
        <end position="139"/>
    </location>
</feature>
<feature type="transmembrane region" description="Helical" evidence="6">
    <location>
        <begin position="177"/>
        <end position="195"/>
    </location>
</feature>
<feature type="transmembrane region" description="Helical" evidence="6">
    <location>
        <begin position="82"/>
        <end position="105"/>
    </location>
</feature>
<comment type="subcellular location">
    <subcellularLocation>
        <location evidence="1">Cell membrane</location>
        <topology evidence="1">Multi-pass membrane protein</topology>
    </subcellularLocation>
</comment>
<dbReference type="InterPro" id="IPR050833">
    <property type="entry name" value="Poly_Biosynth_Transport"/>
</dbReference>
<feature type="transmembrane region" description="Helical" evidence="6">
    <location>
        <begin position="46"/>
        <end position="70"/>
    </location>
</feature>
<reference evidence="8" key="1">
    <citation type="journal article" date="2019" name="Int. J. Syst. Evol. Microbiol.">
        <title>The Global Catalogue of Microorganisms (GCM) 10K type strain sequencing project: providing services to taxonomists for standard genome sequencing and annotation.</title>
        <authorList>
            <consortium name="The Broad Institute Genomics Platform"/>
            <consortium name="The Broad Institute Genome Sequencing Center for Infectious Disease"/>
            <person name="Wu L."/>
            <person name="Ma J."/>
        </authorList>
    </citation>
    <scope>NUCLEOTIDE SEQUENCE [LARGE SCALE GENOMIC DNA]</scope>
    <source>
        <strain evidence="8">CCUG 57113</strain>
    </source>
</reference>
<feature type="transmembrane region" description="Helical" evidence="6">
    <location>
        <begin position="325"/>
        <end position="345"/>
    </location>
</feature>
<dbReference type="PANTHER" id="PTHR30250:SF11">
    <property type="entry name" value="O-ANTIGEN TRANSPORTER-RELATED"/>
    <property type="match status" value="1"/>
</dbReference>
<keyword evidence="3 6" id="KW-0812">Transmembrane</keyword>
<evidence type="ECO:0000313" key="8">
    <source>
        <dbReference type="Proteomes" id="UP001596105"/>
    </source>
</evidence>
<proteinExistence type="predicted"/>
<keyword evidence="8" id="KW-1185">Reference proteome</keyword>
<evidence type="ECO:0000256" key="2">
    <source>
        <dbReference type="ARBA" id="ARBA00022475"/>
    </source>
</evidence>
<keyword evidence="2" id="KW-1003">Cell membrane</keyword>
<feature type="transmembrane region" description="Helical" evidence="6">
    <location>
        <begin position="437"/>
        <end position="458"/>
    </location>
</feature>
<comment type="caution">
    <text evidence="7">The sequence shown here is derived from an EMBL/GenBank/DDBJ whole genome shotgun (WGS) entry which is preliminary data.</text>
</comment>
<keyword evidence="5 6" id="KW-0472">Membrane</keyword>
<dbReference type="Proteomes" id="UP001596105">
    <property type="component" value="Unassembled WGS sequence"/>
</dbReference>
<feature type="transmembrane region" description="Helical" evidence="6">
    <location>
        <begin position="412"/>
        <end position="431"/>
    </location>
</feature>
<feature type="transmembrane region" description="Helical" evidence="6">
    <location>
        <begin position="21"/>
        <end position="40"/>
    </location>
</feature>
<protein>
    <submittedName>
        <fullName evidence="7">Oligosaccharide flippase family protein</fullName>
    </submittedName>
</protein>
<evidence type="ECO:0000256" key="6">
    <source>
        <dbReference type="SAM" id="Phobius"/>
    </source>
</evidence>
<sequence length="471" mass="54110">MSEQGLRHKIIHEGSFLMVRIGLGFVISFFGMLFLMRLIGVQNYGMYATVTGINSYIYELCTLGIIYYLIRSEKETEQNQYHLAFTFILVISIAAFLIGFGMSFLLGDWLHNEEIQLPFIIMLFSLFNGAYIMPAMAMLERGLDYRKIAFLEFYTQIIYYGTSLLLAYLQFGIWAPIIGNLLQGISTVAICYFITKYRPAFYWNWDMLKSMLKYVFGNTASKRIWALRNLVNPLLVAKFVGLDGVACISLAIRVVEALCFVNKVFQRISFSLLSKIQSDKRRVENAINEAMILQILSLAPFLIGFGTVAHWIIPYFFGEGWSTASQIYPFIAIGYIVFAMFNLHVNLLYIHASMWEVFKFNIVHVAIFITSAYLTLPWIGIYGYAFAEMTALASYFVIHLSIRKNYQLHYRLPLICLSTCIPIVFLPTLAFPWALLLLVPALAIMIFAYYKVGIFTYVQQFRKMKLAGDNQ</sequence>
<evidence type="ECO:0000256" key="1">
    <source>
        <dbReference type="ARBA" id="ARBA00004651"/>
    </source>
</evidence>
<dbReference type="EMBL" id="JBHSMH010000118">
    <property type="protein sequence ID" value="MFC5472181.1"/>
    <property type="molecule type" value="Genomic_DNA"/>
</dbReference>
<organism evidence="7 8">
    <name type="scientific">Cohnella suwonensis</name>
    <dbReference type="NCBI Taxonomy" id="696072"/>
    <lineage>
        <taxon>Bacteria</taxon>
        <taxon>Bacillati</taxon>
        <taxon>Bacillota</taxon>
        <taxon>Bacilli</taxon>
        <taxon>Bacillales</taxon>
        <taxon>Paenibacillaceae</taxon>
        <taxon>Cohnella</taxon>
    </lineage>
</organism>
<evidence type="ECO:0000256" key="5">
    <source>
        <dbReference type="ARBA" id="ARBA00023136"/>
    </source>
</evidence>
<accession>A0ABW0M3M3</accession>
<feature type="transmembrane region" description="Helical" evidence="6">
    <location>
        <begin position="357"/>
        <end position="375"/>
    </location>
</feature>
<evidence type="ECO:0000256" key="3">
    <source>
        <dbReference type="ARBA" id="ARBA00022692"/>
    </source>
</evidence>
<name>A0ABW0M3M3_9BACL</name>
<feature type="transmembrane region" description="Helical" evidence="6">
    <location>
        <begin position="381"/>
        <end position="400"/>
    </location>
</feature>
<feature type="transmembrane region" description="Helical" evidence="6">
    <location>
        <begin position="290"/>
        <end position="313"/>
    </location>
</feature>
<dbReference type="Pfam" id="PF13440">
    <property type="entry name" value="Polysacc_synt_3"/>
    <property type="match status" value="1"/>
</dbReference>
<keyword evidence="4 6" id="KW-1133">Transmembrane helix</keyword>
<evidence type="ECO:0000256" key="4">
    <source>
        <dbReference type="ARBA" id="ARBA00022989"/>
    </source>
</evidence>